<organism evidence="1">
    <name type="scientific">Anguilla anguilla</name>
    <name type="common">European freshwater eel</name>
    <name type="synonym">Muraena anguilla</name>
    <dbReference type="NCBI Taxonomy" id="7936"/>
    <lineage>
        <taxon>Eukaryota</taxon>
        <taxon>Metazoa</taxon>
        <taxon>Chordata</taxon>
        <taxon>Craniata</taxon>
        <taxon>Vertebrata</taxon>
        <taxon>Euteleostomi</taxon>
        <taxon>Actinopterygii</taxon>
        <taxon>Neopterygii</taxon>
        <taxon>Teleostei</taxon>
        <taxon>Anguilliformes</taxon>
        <taxon>Anguillidae</taxon>
        <taxon>Anguilla</taxon>
    </lineage>
</organism>
<evidence type="ECO:0000313" key="1">
    <source>
        <dbReference type="EMBL" id="JAI03619.1"/>
    </source>
</evidence>
<proteinExistence type="predicted"/>
<dbReference type="EMBL" id="GBXM01004959">
    <property type="protein sequence ID" value="JAI03619.1"/>
    <property type="molecule type" value="Transcribed_RNA"/>
</dbReference>
<reference evidence="1" key="1">
    <citation type="submission" date="2014-11" db="EMBL/GenBank/DDBJ databases">
        <authorList>
            <person name="Amaro Gonzalez C."/>
        </authorList>
    </citation>
    <scope>NUCLEOTIDE SEQUENCE</scope>
</reference>
<reference evidence="1" key="2">
    <citation type="journal article" date="2015" name="Fish Shellfish Immunol.">
        <title>Early steps in the European eel (Anguilla anguilla)-Vibrio vulnificus interaction in the gills: Role of the RtxA13 toxin.</title>
        <authorList>
            <person name="Callol A."/>
            <person name="Pajuelo D."/>
            <person name="Ebbesson L."/>
            <person name="Teles M."/>
            <person name="MacKenzie S."/>
            <person name="Amaro C."/>
        </authorList>
    </citation>
    <scope>NUCLEOTIDE SEQUENCE</scope>
</reference>
<dbReference type="AlphaFoldDB" id="A0A0E9XPI5"/>
<accession>A0A0E9XPI5</accession>
<name>A0A0E9XPI5_ANGAN</name>
<sequence length="72" mass="8254">MTTIPPMKTKGGGANVAGKIAKLKICQNPWGNQDRYVKAVFQHSKILTDILLVTQFYEWKWYRLPDTSTLKN</sequence>
<protein>
    <submittedName>
        <fullName evidence="1">Uncharacterized protein</fullName>
    </submittedName>
</protein>